<dbReference type="InterPro" id="IPR004788">
    <property type="entry name" value="Ribose5P_isomerase_type_A"/>
</dbReference>
<proteinExistence type="predicted"/>
<dbReference type="InterPro" id="IPR037171">
    <property type="entry name" value="NagB/RpiA_transferase-like"/>
</dbReference>
<dbReference type="GO" id="GO:0006014">
    <property type="term" value="P:D-ribose metabolic process"/>
    <property type="evidence" value="ECO:0007669"/>
    <property type="project" value="TreeGrafter"/>
</dbReference>
<dbReference type="RefSeq" id="WP_022790118.1">
    <property type="nucleotide sequence ID" value="NZ_CBCTMB010000006.1"/>
</dbReference>
<sequence length="221" mass="25031">MNSKQRCARYAQSLIKEGMIVGLGGGQTIQYLIEEIKEKNRNLKIVTPSAKTAMLCVQKGMDVVPLQWIHSLDMAFDGCDEVDAQFCALKSGGGIHTLEKITASMAKEYILMVDETKYAQTLKYTHPIVLEVLPEAYSFICERLKELNFIFAYRQTNKKDGFLFSEHGNVLIDVYLSSYIDPKTLYDLLKSITGVVEVSLFVKEVTGILLAREDRVEFLRK</sequence>
<dbReference type="AlphaFoldDB" id="A0A380LLR6"/>
<accession>A0A380LLR6</accession>
<dbReference type="GO" id="GO:0005829">
    <property type="term" value="C:cytosol"/>
    <property type="evidence" value="ECO:0007669"/>
    <property type="project" value="TreeGrafter"/>
</dbReference>
<dbReference type="GO" id="GO:0004751">
    <property type="term" value="F:ribose-5-phosphate isomerase activity"/>
    <property type="evidence" value="ECO:0007669"/>
    <property type="project" value="UniProtKB-UniRule"/>
</dbReference>
<protein>
    <recommendedName>
        <fullName evidence="2">Ribose 5-phosphate isomerase A</fullName>
        <ecNumber evidence="2">5.3.1.6</ecNumber>
    </recommendedName>
</protein>
<keyword evidence="1 3" id="KW-0413">Isomerase</keyword>
<dbReference type="PANTHER" id="PTHR11934:SF0">
    <property type="entry name" value="RIBOSE-5-PHOSPHATE ISOMERASE"/>
    <property type="match status" value="1"/>
</dbReference>
<dbReference type="EC" id="5.3.1.6" evidence="2"/>
<dbReference type="NCBIfam" id="TIGR00021">
    <property type="entry name" value="rpiA"/>
    <property type="match status" value="1"/>
</dbReference>
<keyword evidence="4" id="KW-1185">Reference proteome</keyword>
<evidence type="ECO:0000313" key="3">
    <source>
        <dbReference type="EMBL" id="SUO04798.1"/>
    </source>
</evidence>
<reference evidence="3 4" key="1">
    <citation type="submission" date="2018-06" db="EMBL/GenBank/DDBJ databases">
        <authorList>
            <consortium name="Pathogen Informatics"/>
            <person name="Doyle S."/>
        </authorList>
    </citation>
    <scope>NUCLEOTIDE SEQUENCE [LARGE SCALE GENOMIC DNA]</scope>
    <source>
        <strain evidence="3 4">NCTC11087</strain>
    </source>
</reference>
<dbReference type="GO" id="GO:0009052">
    <property type="term" value="P:pentose-phosphate shunt, non-oxidative branch"/>
    <property type="evidence" value="ECO:0007669"/>
    <property type="project" value="InterPro"/>
</dbReference>
<name>A0A380LLR6_9FIRM</name>
<evidence type="ECO:0000256" key="2">
    <source>
        <dbReference type="NCBIfam" id="TIGR00021"/>
    </source>
</evidence>
<dbReference type="SUPFAM" id="SSF75445">
    <property type="entry name" value="D-ribose-5-phosphate isomerase (RpiA), lid domain"/>
    <property type="match status" value="1"/>
</dbReference>
<dbReference type="CDD" id="cd01398">
    <property type="entry name" value="RPI_A"/>
    <property type="match status" value="1"/>
</dbReference>
<organism evidence="3 4">
    <name type="scientific">Faecalicoccus pleomorphus</name>
    <dbReference type="NCBI Taxonomy" id="1323"/>
    <lineage>
        <taxon>Bacteria</taxon>
        <taxon>Bacillati</taxon>
        <taxon>Bacillota</taxon>
        <taxon>Erysipelotrichia</taxon>
        <taxon>Erysipelotrichales</taxon>
        <taxon>Erysipelotrichaceae</taxon>
        <taxon>Faecalicoccus</taxon>
    </lineage>
</organism>
<dbReference type="Gene3D" id="3.40.50.1360">
    <property type="match status" value="1"/>
</dbReference>
<dbReference type="SUPFAM" id="SSF100950">
    <property type="entry name" value="NagB/RpiA/CoA transferase-like"/>
    <property type="match status" value="1"/>
</dbReference>
<dbReference type="Gene3D" id="3.30.70.260">
    <property type="match status" value="1"/>
</dbReference>
<evidence type="ECO:0000313" key="4">
    <source>
        <dbReference type="Proteomes" id="UP000255523"/>
    </source>
</evidence>
<dbReference type="EMBL" id="UHFX01000003">
    <property type="protein sequence ID" value="SUO04798.1"/>
    <property type="molecule type" value="Genomic_DNA"/>
</dbReference>
<gene>
    <name evidence="3" type="primary">rpiA</name>
    <name evidence="3" type="ORF">NCTC11087_01725</name>
</gene>
<dbReference type="PANTHER" id="PTHR11934">
    <property type="entry name" value="RIBOSE-5-PHOSPHATE ISOMERASE"/>
    <property type="match status" value="1"/>
</dbReference>
<dbReference type="OrthoDB" id="5870696at2"/>
<dbReference type="Proteomes" id="UP000255523">
    <property type="component" value="Unassembled WGS sequence"/>
</dbReference>
<dbReference type="Pfam" id="PF06026">
    <property type="entry name" value="Rib_5-P_isom_A"/>
    <property type="match status" value="1"/>
</dbReference>
<dbReference type="GeneID" id="77462670"/>
<evidence type="ECO:0000256" key="1">
    <source>
        <dbReference type="ARBA" id="ARBA00023235"/>
    </source>
</evidence>